<evidence type="ECO:0000256" key="3">
    <source>
        <dbReference type="ARBA" id="ARBA00004997"/>
    </source>
</evidence>
<keyword evidence="11 14" id="KW-0460">Magnesium</keyword>
<keyword evidence="19" id="KW-1185">Reference proteome</keyword>
<dbReference type="InterPro" id="IPR015806">
    <property type="entry name" value="Pyrv_Knase_insert_dom_sf"/>
</dbReference>
<keyword evidence="10" id="KW-0067">ATP-binding</keyword>
<feature type="signal peptide" evidence="15">
    <location>
        <begin position="1"/>
        <end position="18"/>
    </location>
</feature>
<dbReference type="NCBIfam" id="NF004978">
    <property type="entry name" value="PRK06354.1"/>
    <property type="match status" value="1"/>
</dbReference>
<evidence type="ECO:0000256" key="6">
    <source>
        <dbReference type="ARBA" id="ARBA00022679"/>
    </source>
</evidence>
<evidence type="ECO:0000256" key="14">
    <source>
        <dbReference type="RuleBase" id="RU000504"/>
    </source>
</evidence>
<dbReference type="AlphaFoldDB" id="A0A4D9DBL7"/>
<proteinExistence type="inferred from homology"/>
<evidence type="ECO:0000256" key="9">
    <source>
        <dbReference type="ARBA" id="ARBA00022777"/>
    </source>
</evidence>
<evidence type="ECO:0000256" key="5">
    <source>
        <dbReference type="ARBA" id="ARBA00012142"/>
    </source>
</evidence>
<dbReference type="SUPFAM" id="SSF50800">
    <property type="entry name" value="PK beta-barrel domain-like"/>
    <property type="match status" value="1"/>
</dbReference>
<dbReference type="GO" id="GO:0000287">
    <property type="term" value="F:magnesium ion binding"/>
    <property type="evidence" value="ECO:0007669"/>
    <property type="project" value="InterPro"/>
</dbReference>
<comment type="similarity">
    <text evidence="4 14">Belongs to the pyruvate kinase family.</text>
</comment>
<evidence type="ECO:0000259" key="16">
    <source>
        <dbReference type="Pfam" id="PF00224"/>
    </source>
</evidence>
<evidence type="ECO:0000256" key="8">
    <source>
        <dbReference type="ARBA" id="ARBA00022741"/>
    </source>
</evidence>
<dbReference type="Gene3D" id="2.40.33.10">
    <property type="entry name" value="PK beta-barrel domain-like"/>
    <property type="match status" value="1"/>
</dbReference>
<evidence type="ECO:0000256" key="12">
    <source>
        <dbReference type="ARBA" id="ARBA00023152"/>
    </source>
</evidence>
<accession>A0A4D9DBL7</accession>
<dbReference type="InterPro" id="IPR015793">
    <property type="entry name" value="Pyrv_Knase_brl"/>
</dbReference>
<keyword evidence="6 14" id="KW-0808">Transferase</keyword>
<dbReference type="InterPro" id="IPR036918">
    <property type="entry name" value="Pyrv_Knase_C_sf"/>
</dbReference>
<dbReference type="InterPro" id="IPR018209">
    <property type="entry name" value="Pyrv_Knase_AS"/>
</dbReference>
<dbReference type="EMBL" id="SDOX01000010">
    <property type="protein sequence ID" value="TFJ86028.1"/>
    <property type="molecule type" value="Genomic_DNA"/>
</dbReference>
<evidence type="ECO:0000256" key="15">
    <source>
        <dbReference type="SAM" id="SignalP"/>
    </source>
</evidence>
<evidence type="ECO:0000256" key="2">
    <source>
        <dbReference type="ARBA" id="ARBA00001958"/>
    </source>
</evidence>
<evidence type="ECO:0000256" key="4">
    <source>
        <dbReference type="ARBA" id="ARBA00008663"/>
    </source>
</evidence>
<dbReference type="InterPro" id="IPR011037">
    <property type="entry name" value="Pyrv_Knase-like_insert_dom_sf"/>
</dbReference>
<evidence type="ECO:0000256" key="1">
    <source>
        <dbReference type="ARBA" id="ARBA00001946"/>
    </source>
</evidence>
<dbReference type="GO" id="GO:0016301">
    <property type="term" value="F:kinase activity"/>
    <property type="evidence" value="ECO:0007669"/>
    <property type="project" value="UniProtKB-KW"/>
</dbReference>
<comment type="cofactor">
    <cofactor evidence="1">
        <name>Mg(2+)</name>
        <dbReference type="ChEBI" id="CHEBI:18420"/>
    </cofactor>
</comment>
<evidence type="ECO:0000256" key="13">
    <source>
        <dbReference type="ARBA" id="ARBA00023317"/>
    </source>
</evidence>
<keyword evidence="13" id="KW-0670">Pyruvate</keyword>
<reference evidence="18 19" key="1">
    <citation type="submission" date="2019-01" db="EMBL/GenBank/DDBJ databases">
        <title>Nuclear Genome Assembly of the Microalgal Biofuel strain Nannochloropsis salina CCMP1776.</title>
        <authorList>
            <person name="Hovde B."/>
        </authorList>
    </citation>
    <scope>NUCLEOTIDE SEQUENCE [LARGE SCALE GENOMIC DNA]</scope>
    <source>
        <strain evidence="18 19">CCMP1776</strain>
    </source>
</reference>
<dbReference type="OrthoDB" id="108365at2759"/>
<dbReference type="EC" id="2.7.1.40" evidence="5 14"/>
<dbReference type="InterPro" id="IPR001697">
    <property type="entry name" value="Pyr_Knase"/>
</dbReference>
<dbReference type="InterPro" id="IPR040442">
    <property type="entry name" value="Pyrv_kinase-like_dom_sf"/>
</dbReference>
<dbReference type="SUPFAM" id="SSF52935">
    <property type="entry name" value="PK C-terminal domain-like"/>
    <property type="match status" value="1"/>
</dbReference>
<sequence>MQTLFLATLVICASVSTAFVMPLRPCTQAARAGSQSKISSIRGIRSRPLRMVTHPDVDNEYKRKLSEQRRWTKSTKQLATLGPVSNTEEMIEKLFLAGVDVFRLNFSHGAHEEKKALFDIIRGLEVKYNHPIAILADLQGPKLRVGTFDHDKVILVDGQGFRFDLSDEPGDAARVNLPHPEIINTLQVGDTLLLDDGKLRMTVSGKGEGYVDTVVNVGGALSNRKGVNTPSVVLPISPLTPKDRKDLEFALSIGVDWVALSFVQQAQDIAELRTLVGNKAKIMAKLEKPSAVEEGVVDDIIMLSDGIMVARGDLGVEMRPEDVPVIQKQIIDKCRKYGRPVVVATQMLESMIESPTPTRAEASDVATAIYDGADAIMLSAESAAGKYPVDAVMMQQRVILRVEEDKAYRKNLARSNPNRVEKSATDAITNAAREIAATIGACALVVFTARGTTVLRASMGRPGVPILAITPEIETARSLALTWGVYPAAVETRAEHETFPDVLHKICSVAKDKGLANRPDDLLVVTAGLPFGSPGVANVIRVVPASGPEDWVVGGDKNLNTI</sequence>
<evidence type="ECO:0000313" key="18">
    <source>
        <dbReference type="EMBL" id="TFJ86028.1"/>
    </source>
</evidence>
<feature type="domain" description="Pyruvate kinase barrel" evidence="16">
    <location>
        <begin position="73"/>
        <end position="392"/>
    </location>
</feature>
<feature type="chain" id="PRO_5020035451" description="Pyruvate kinase" evidence="15">
    <location>
        <begin position="19"/>
        <end position="562"/>
    </location>
</feature>
<dbReference type="NCBIfam" id="NF004491">
    <property type="entry name" value="PRK05826.1"/>
    <property type="match status" value="1"/>
</dbReference>
<comment type="pathway">
    <text evidence="3 14">Carbohydrate degradation; glycolysis; pyruvate from D-glyceraldehyde 3-phosphate: step 5/5.</text>
</comment>
<name>A0A4D9DBL7_9STRA</name>
<evidence type="ECO:0000256" key="11">
    <source>
        <dbReference type="ARBA" id="ARBA00022842"/>
    </source>
</evidence>
<dbReference type="InterPro" id="IPR015813">
    <property type="entry name" value="Pyrv/PenolPyrv_kinase-like_dom"/>
</dbReference>
<dbReference type="Gene3D" id="3.20.20.60">
    <property type="entry name" value="Phosphoenolpyruvate-binding domains"/>
    <property type="match status" value="1"/>
</dbReference>
<organism evidence="18 19">
    <name type="scientific">Nannochloropsis salina CCMP1776</name>
    <dbReference type="NCBI Taxonomy" id="1027361"/>
    <lineage>
        <taxon>Eukaryota</taxon>
        <taxon>Sar</taxon>
        <taxon>Stramenopiles</taxon>
        <taxon>Ochrophyta</taxon>
        <taxon>Eustigmatophyceae</taxon>
        <taxon>Eustigmatales</taxon>
        <taxon>Monodopsidaceae</taxon>
        <taxon>Microchloropsis</taxon>
        <taxon>Microchloropsis salina</taxon>
    </lineage>
</organism>
<protein>
    <recommendedName>
        <fullName evidence="5 14">Pyruvate kinase</fullName>
        <ecNumber evidence="5 14">2.7.1.40</ecNumber>
    </recommendedName>
</protein>
<keyword evidence="15" id="KW-0732">Signal</keyword>
<keyword evidence="12 14" id="KW-0324">Glycolysis</keyword>
<dbReference type="FunFam" id="2.40.33.10:FF:000001">
    <property type="entry name" value="Pyruvate kinase"/>
    <property type="match status" value="1"/>
</dbReference>
<dbReference type="PANTHER" id="PTHR11817">
    <property type="entry name" value="PYRUVATE KINASE"/>
    <property type="match status" value="1"/>
</dbReference>
<evidence type="ECO:0000313" key="19">
    <source>
        <dbReference type="Proteomes" id="UP000355283"/>
    </source>
</evidence>
<comment type="catalytic activity">
    <reaction evidence="14">
        <text>pyruvate + ATP = phosphoenolpyruvate + ADP + H(+)</text>
        <dbReference type="Rhea" id="RHEA:18157"/>
        <dbReference type="ChEBI" id="CHEBI:15361"/>
        <dbReference type="ChEBI" id="CHEBI:15378"/>
        <dbReference type="ChEBI" id="CHEBI:30616"/>
        <dbReference type="ChEBI" id="CHEBI:58702"/>
        <dbReference type="ChEBI" id="CHEBI:456216"/>
        <dbReference type="EC" id="2.7.1.40"/>
    </reaction>
</comment>
<comment type="caution">
    <text evidence="18">The sequence shown here is derived from an EMBL/GenBank/DDBJ whole genome shotgun (WGS) entry which is preliminary data.</text>
</comment>
<keyword evidence="9 14" id="KW-0418">Kinase</keyword>
<comment type="cofactor">
    <cofactor evidence="2">
        <name>K(+)</name>
        <dbReference type="ChEBI" id="CHEBI:29103"/>
    </cofactor>
</comment>
<dbReference type="InterPro" id="IPR015795">
    <property type="entry name" value="Pyrv_Knase_C"/>
</dbReference>
<dbReference type="GO" id="GO:0005524">
    <property type="term" value="F:ATP binding"/>
    <property type="evidence" value="ECO:0007669"/>
    <property type="project" value="UniProtKB-KW"/>
</dbReference>
<gene>
    <name evidence="18" type="ORF">NSK_002848</name>
</gene>
<evidence type="ECO:0000259" key="17">
    <source>
        <dbReference type="Pfam" id="PF02887"/>
    </source>
</evidence>
<evidence type="ECO:0000256" key="10">
    <source>
        <dbReference type="ARBA" id="ARBA00022840"/>
    </source>
</evidence>
<dbReference type="Proteomes" id="UP000355283">
    <property type="component" value="Unassembled WGS sequence"/>
</dbReference>
<feature type="domain" description="Pyruvate kinase C-terminal" evidence="17">
    <location>
        <begin position="426"/>
        <end position="543"/>
    </location>
</feature>
<dbReference type="Pfam" id="PF02887">
    <property type="entry name" value="PK_C"/>
    <property type="match status" value="1"/>
</dbReference>
<dbReference type="PROSITE" id="PS00110">
    <property type="entry name" value="PYRUVATE_KINASE"/>
    <property type="match status" value="1"/>
</dbReference>
<dbReference type="PRINTS" id="PR01050">
    <property type="entry name" value="PYRUVTKNASE"/>
</dbReference>
<dbReference type="GO" id="GO:0030955">
    <property type="term" value="F:potassium ion binding"/>
    <property type="evidence" value="ECO:0007669"/>
    <property type="project" value="InterPro"/>
</dbReference>
<dbReference type="NCBIfam" id="TIGR01064">
    <property type="entry name" value="pyruv_kin"/>
    <property type="match status" value="1"/>
</dbReference>
<dbReference type="GO" id="GO:0004743">
    <property type="term" value="F:pyruvate kinase activity"/>
    <property type="evidence" value="ECO:0007669"/>
    <property type="project" value="UniProtKB-EC"/>
</dbReference>
<evidence type="ECO:0000256" key="7">
    <source>
        <dbReference type="ARBA" id="ARBA00022723"/>
    </source>
</evidence>
<dbReference type="FunFam" id="3.20.20.60:FF:000025">
    <property type="entry name" value="Pyruvate kinase"/>
    <property type="match status" value="1"/>
</dbReference>
<dbReference type="Gene3D" id="3.40.1380.20">
    <property type="entry name" value="Pyruvate kinase, C-terminal domain"/>
    <property type="match status" value="1"/>
</dbReference>
<dbReference type="Pfam" id="PF00224">
    <property type="entry name" value="PK"/>
    <property type="match status" value="1"/>
</dbReference>
<keyword evidence="8" id="KW-0547">Nucleotide-binding</keyword>
<keyword evidence="7" id="KW-0479">Metal-binding</keyword>
<dbReference type="UniPathway" id="UPA00109">
    <property type="reaction ID" value="UER00188"/>
</dbReference>
<dbReference type="SUPFAM" id="SSF51621">
    <property type="entry name" value="Phosphoenolpyruvate/pyruvate domain"/>
    <property type="match status" value="1"/>
</dbReference>